<keyword evidence="3" id="KW-1185">Reference proteome</keyword>
<feature type="compositionally biased region" description="Polar residues" evidence="1">
    <location>
        <begin position="302"/>
        <end position="320"/>
    </location>
</feature>
<evidence type="ECO:0000313" key="2">
    <source>
        <dbReference type="EMBL" id="KAK4183656.1"/>
    </source>
</evidence>
<dbReference type="Proteomes" id="UP001302126">
    <property type="component" value="Unassembled WGS sequence"/>
</dbReference>
<name>A0AAN6WKT2_9PEZI</name>
<feature type="compositionally biased region" description="Basic and acidic residues" evidence="1">
    <location>
        <begin position="326"/>
        <end position="336"/>
    </location>
</feature>
<feature type="region of interest" description="Disordered" evidence="1">
    <location>
        <begin position="123"/>
        <end position="146"/>
    </location>
</feature>
<protein>
    <submittedName>
        <fullName evidence="2">Uncharacterized protein</fullName>
    </submittedName>
</protein>
<proteinExistence type="predicted"/>
<feature type="compositionally biased region" description="Polar residues" evidence="1">
    <location>
        <begin position="166"/>
        <end position="175"/>
    </location>
</feature>
<comment type="caution">
    <text evidence="2">The sequence shown here is derived from an EMBL/GenBank/DDBJ whole genome shotgun (WGS) entry which is preliminary data.</text>
</comment>
<evidence type="ECO:0000256" key="1">
    <source>
        <dbReference type="SAM" id="MobiDB-lite"/>
    </source>
</evidence>
<sequence length="431" mass="47923">MTPPLKLAPMETIHEINTPTRIHHLSPGMPGAAAEAMMFTVRSNHFPSRDGGGDLPAGTASGQQATGRSASMKLPVGRKASFRVREWMRQSNTSGKTKETTTTPIVKRPKITHLGGGRISEEQIEHAAPREQSLAGRRVQRSRASSLESRRTQWLDFYSDDLHNAQFSSTTQPKTEFNPDIELRPLPLRVPSLERERSPDANFSQSSNSNSLTRKNSKWKALPSLPAPPSTTRTETRPAKTEVENVANLMEKIILEPEPQSQPAESLPVLQAIVYQPSHTEKPSSRGKHAQHDLATPPPTPDSNTDGATVTASRGASTPRTHSRTKSSDHHPERPASPRSQRKTTGKVTYPQRTHSLRHTRQERAWLHANYRGEAPFLQAWGLDISRQKDREEGLALMRELMHEDLLLSTTASSRSETRGVSWILIGIPRE</sequence>
<dbReference type="EMBL" id="MU864533">
    <property type="protein sequence ID" value="KAK4183656.1"/>
    <property type="molecule type" value="Genomic_DNA"/>
</dbReference>
<reference evidence="2" key="1">
    <citation type="journal article" date="2023" name="Mol. Phylogenet. Evol.">
        <title>Genome-scale phylogeny and comparative genomics of the fungal order Sordariales.</title>
        <authorList>
            <person name="Hensen N."/>
            <person name="Bonometti L."/>
            <person name="Westerberg I."/>
            <person name="Brannstrom I.O."/>
            <person name="Guillou S."/>
            <person name="Cros-Aarteil S."/>
            <person name="Calhoun S."/>
            <person name="Haridas S."/>
            <person name="Kuo A."/>
            <person name="Mondo S."/>
            <person name="Pangilinan J."/>
            <person name="Riley R."/>
            <person name="LaButti K."/>
            <person name="Andreopoulos B."/>
            <person name="Lipzen A."/>
            <person name="Chen C."/>
            <person name="Yan M."/>
            <person name="Daum C."/>
            <person name="Ng V."/>
            <person name="Clum A."/>
            <person name="Steindorff A."/>
            <person name="Ohm R.A."/>
            <person name="Martin F."/>
            <person name="Silar P."/>
            <person name="Natvig D.O."/>
            <person name="Lalanne C."/>
            <person name="Gautier V."/>
            <person name="Ament-Velasquez S.L."/>
            <person name="Kruys A."/>
            <person name="Hutchinson M.I."/>
            <person name="Powell A.J."/>
            <person name="Barry K."/>
            <person name="Miller A.N."/>
            <person name="Grigoriev I.V."/>
            <person name="Debuchy R."/>
            <person name="Gladieux P."/>
            <person name="Hiltunen Thoren M."/>
            <person name="Johannesson H."/>
        </authorList>
    </citation>
    <scope>NUCLEOTIDE SEQUENCE</scope>
    <source>
        <strain evidence="2">PSN309</strain>
    </source>
</reference>
<gene>
    <name evidence="2" type="ORF">QBC35DRAFT_393424</name>
</gene>
<feature type="region of interest" description="Disordered" evidence="1">
    <location>
        <begin position="166"/>
        <end position="242"/>
    </location>
</feature>
<feature type="region of interest" description="Disordered" evidence="1">
    <location>
        <begin position="44"/>
        <end position="71"/>
    </location>
</feature>
<evidence type="ECO:0000313" key="3">
    <source>
        <dbReference type="Proteomes" id="UP001302126"/>
    </source>
</evidence>
<dbReference type="AlphaFoldDB" id="A0AAN6WKT2"/>
<feature type="compositionally biased region" description="Polar residues" evidence="1">
    <location>
        <begin position="60"/>
        <end position="69"/>
    </location>
</feature>
<reference evidence="2" key="2">
    <citation type="submission" date="2023-05" db="EMBL/GenBank/DDBJ databases">
        <authorList>
            <consortium name="Lawrence Berkeley National Laboratory"/>
            <person name="Steindorff A."/>
            <person name="Hensen N."/>
            <person name="Bonometti L."/>
            <person name="Westerberg I."/>
            <person name="Brannstrom I.O."/>
            <person name="Guillou S."/>
            <person name="Cros-Aarteil S."/>
            <person name="Calhoun S."/>
            <person name="Haridas S."/>
            <person name="Kuo A."/>
            <person name="Mondo S."/>
            <person name="Pangilinan J."/>
            <person name="Riley R."/>
            <person name="Labutti K."/>
            <person name="Andreopoulos B."/>
            <person name="Lipzen A."/>
            <person name="Chen C."/>
            <person name="Yanf M."/>
            <person name="Daum C."/>
            <person name="Ng V."/>
            <person name="Clum A."/>
            <person name="Ohm R."/>
            <person name="Martin F."/>
            <person name="Silar P."/>
            <person name="Natvig D."/>
            <person name="Lalanne C."/>
            <person name="Gautier V."/>
            <person name="Ament-Velasquez S.L."/>
            <person name="Kruys A."/>
            <person name="Hutchinson M.I."/>
            <person name="Powell A.J."/>
            <person name="Barry K."/>
            <person name="Miller A.N."/>
            <person name="Grigoriev I.V."/>
            <person name="Debuchy R."/>
            <person name="Gladieux P."/>
            <person name="Thoren M.H."/>
            <person name="Johannesson H."/>
        </authorList>
    </citation>
    <scope>NUCLEOTIDE SEQUENCE</scope>
    <source>
        <strain evidence="2">PSN309</strain>
    </source>
</reference>
<feature type="region of interest" description="Disordered" evidence="1">
    <location>
        <begin position="277"/>
        <end position="355"/>
    </location>
</feature>
<organism evidence="2 3">
    <name type="scientific">Podospora australis</name>
    <dbReference type="NCBI Taxonomy" id="1536484"/>
    <lineage>
        <taxon>Eukaryota</taxon>
        <taxon>Fungi</taxon>
        <taxon>Dikarya</taxon>
        <taxon>Ascomycota</taxon>
        <taxon>Pezizomycotina</taxon>
        <taxon>Sordariomycetes</taxon>
        <taxon>Sordariomycetidae</taxon>
        <taxon>Sordariales</taxon>
        <taxon>Podosporaceae</taxon>
        <taxon>Podospora</taxon>
    </lineage>
</organism>
<feature type="compositionally biased region" description="Polar residues" evidence="1">
    <location>
        <begin position="201"/>
        <end position="214"/>
    </location>
</feature>
<accession>A0AAN6WKT2</accession>